<evidence type="ECO:0000259" key="2">
    <source>
        <dbReference type="Pfam" id="PF07859"/>
    </source>
</evidence>
<proteinExistence type="predicted"/>
<dbReference type="InterPro" id="IPR050300">
    <property type="entry name" value="GDXG_lipolytic_enzyme"/>
</dbReference>
<evidence type="ECO:0000313" key="3">
    <source>
        <dbReference type="EMBL" id="RAU83453.1"/>
    </source>
</evidence>
<reference evidence="3 4" key="1">
    <citation type="submission" date="2018-06" db="EMBL/GenBank/DDBJ databases">
        <authorList>
            <person name="Liu Z.-W."/>
        </authorList>
    </citation>
    <scope>NUCLEOTIDE SEQUENCE [LARGE SCALE GENOMIC DNA]</scope>
    <source>
        <strain evidence="3 4">2b14</strain>
    </source>
</reference>
<dbReference type="InterPro" id="IPR013094">
    <property type="entry name" value="AB_hydrolase_3"/>
</dbReference>
<dbReference type="Gene3D" id="3.40.50.1820">
    <property type="entry name" value="alpha/beta hydrolase"/>
    <property type="match status" value="1"/>
</dbReference>
<dbReference type="SUPFAM" id="SSF53474">
    <property type="entry name" value="alpha/beta-Hydrolases"/>
    <property type="match status" value="1"/>
</dbReference>
<dbReference type="Proteomes" id="UP000251692">
    <property type="component" value="Unassembled WGS sequence"/>
</dbReference>
<dbReference type="EMBL" id="QMDV01000002">
    <property type="protein sequence ID" value="RAU83453.1"/>
    <property type="molecule type" value="Genomic_DNA"/>
</dbReference>
<reference evidence="3 4" key="2">
    <citation type="submission" date="2018-07" db="EMBL/GenBank/DDBJ databases">
        <title>Pontibacter sp. 2b14 genomic sequence and assembly.</title>
        <authorList>
            <person name="Du Z.-J."/>
        </authorList>
    </citation>
    <scope>NUCLEOTIDE SEQUENCE [LARGE SCALE GENOMIC DNA]</scope>
    <source>
        <strain evidence="3 4">2b14</strain>
    </source>
</reference>
<comment type="caution">
    <text evidence="3">The sequence shown here is derived from an EMBL/GenBank/DDBJ whole genome shotgun (WGS) entry which is preliminary data.</text>
</comment>
<keyword evidence="1" id="KW-0378">Hydrolase</keyword>
<organism evidence="3 4">
    <name type="scientific">Pontibacter arcticus</name>
    <dbReference type="NCBI Taxonomy" id="2080288"/>
    <lineage>
        <taxon>Bacteria</taxon>
        <taxon>Pseudomonadati</taxon>
        <taxon>Bacteroidota</taxon>
        <taxon>Cytophagia</taxon>
        <taxon>Cytophagales</taxon>
        <taxon>Hymenobacteraceae</taxon>
        <taxon>Pontibacter</taxon>
    </lineage>
</organism>
<evidence type="ECO:0000313" key="4">
    <source>
        <dbReference type="Proteomes" id="UP000251692"/>
    </source>
</evidence>
<dbReference type="OrthoDB" id="9815425at2"/>
<accession>A0A364RGP7</accession>
<protein>
    <submittedName>
        <fullName evidence="3">Esterase</fullName>
    </submittedName>
</protein>
<dbReference type="GO" id="GO:0016787">
    <property type="term" value="F:hydrolase activity"/>
    <property type="evidence" value="ECO:0007669"/>
    <property type="project" value="UniProtKB-KW"/>
</dbReference>
<dbReference type="RefSeq" id="WP_112305601.1">
    <property type="nucleotide sequence ID" value="NZ_QMDV01000002.1"/>
</dbReference>
<gene>
    <name evidence="3" type="ORF">DP923_06680</name>
</gene>
<name>A0A364RGP7_9BACT</name>
<dbReference type="Pfam" id="PF07859">
    <property type="entry name" value="Abhydrolase_3"/>
    <property type="match status" value="1"/>
</dbReference>
<sequence length="304" mass="34049">MKQSLTYYITLSILKLKGIKNDFSKDPIDFGKIRKADVKHPTGKILKQNQVRTFQIATTLITELKQKNTSGELLLFIPGGAFISGPANHHWDTLHQIIKQTNHTGWMCDYPKAPEHKILEISHNIDLVYEAALKIYPSKQITLIGDSAGGTLIAALTQRLIRDKIALPKQLILVSPVMHATMSNTQIKEIEPVDPMLSRTGVFSAKKMCADNGNTEHPMISPLNLGFDGFPRTILFLAENDITYPDQLLFIQKLQEAKVEVKTYIGSNMPHIWPLLPVMKEAKVALSKLINHLKTNLAETQLAL</sequence>
<dbReference type="PANTHER" id="PTHR48081">
    <property type="entry name" value="AB HYDROLASE SUPERFAMILY PROTEIN C4A8.06C"/>
    <property type="match status" value="1"/>
</dbReference>
<dbReference type="PANTHER" id="PTHR48081:SF8">
    <property type="entry name" value="ALPHA_BETA HYDROLASE FOLD-3 DOMAIN-CONTAINING PROTEIN-RELATED"/>
    <property type="match status" value="1"/>
</dbReference>
<evidence type="ECO:0000256" key="1">
    <source>
        <dbReference type="ARBA" id="ARBA00022801"/>
    </source>
</evidence>
<feature type="domain" description="Alpha/beta hydrolase fold-3" evidence="2">
    <location>
        <begin position="74"/>
        <end position="273"/>
    </location>
</feature>
<dbReference type="AlphaFoldDB" id="A0A364RGP7"/>
<dbReference type="InterPro" id="IPR029058">
    <property type="entry name" value="AB_hydrolase_fold"/>
</dbReference>
<keyword evidence="4" id="KW-1185">Reference proteome</keyword>